<dbReference type="AlphaFoldDB" id="A0A3N4LRN3"/>
<evidence type="ECO:0008006" key="3">
    <source>
        <dbReference type="Google" id="ProtNLM"/>
    </source>
</evidence>
<dbReference type="EMBL" id="ML121543">
    <property type="protein sequence ID" value="RPB24199.1"/>
    <property type="molecule type" value="Genomic_DNA"/>
</dbReference>
<dbReference type="SUPFAM" id="SSF56112">
    <property type="entry name" value="Protein kinase-like (PK-like)"/>
    <property type="match status" value="1"/>
</dbReference>
<accession>A0A3N4LRN3</accession>
<gene>
    <name evidence="1" type="ORF">L211DRAFT_868299</name>
</gene>
<reference evidence="1 2" key="1">
    <citation type="journal article" date="2018" name="Nat. Ecol. Evol.">
        <title>Pezizomycetes genomes reveal the molecular basis of ectomycorrhizal truffle lifestyle.</title>
        <authorList>
            <person name="Murat C."/>
            <person name="Payen T."/>
            <person name="Noel B."/>
            <person name="Kuo A."/>
            <person name="Morin E."/>
            <person name="Chen J."/>
            <person name="Kohler A."/>
            <person name="Krizsan K."/>
            <person name="Balestrini R."/>
            <person name="Da Silva C."/>
            <person name="Montanini B."/>
            <person name="Hainaut M."/>
            <person name="Levati E."/>
            <person name="Barry K.W."/>
            <person name="Belfiori B."/>
            <person name="Cichocki N."/>
            <person name="Clum A."/>
            <person name="Dockter R.B."/>
            <person name="Fauchery L."/>
            <person name="Guy J."/>
            <person name="Iotti M."/>
            <person name="Le Tacon F."/>
            <person name="Lindquist E.A."/>
            <person name="Lipzen A."/>
            <person name="Malagnac F."/>
            <person name="Mello A."/>
            <person name="Molinier V."/>
            <person name="Miyauchi S."/>
            <person name="Poulain J."/>
            <person name="Riccioni C."/>
            <person name="Rubini A."/>
            <person name="Sitrit Y."/>
            <person name="Splivallo R."/>
            <person name="Traeger S."/>
            <person name="Wang M."/>
            <person name="Zifcakova L."/>
            <person name="Wipf D."/>
            <person name="Zambonelli A."/>
            <person name="Paolocci F."/>
            <person name="Nowrousian M."/>
            <person name="Ottonello S."/>
            <person name="Baldrian P."/>
            <person name="Spatafora J.W."/>
            <person name="Henrissat B."/>
            <person name="Nagy L.G."/>
            <person name="Aury J.M."/>
            <person name="Wincker P."/>
            <person name="Grigoriev I.V."/>
            <person name="Bonfante P."/>
            <person name="Martin F.M."/>
        </authorList>
    </citation>
    <scope>NUCLEOTIDE SEQUENCE [LARGE SCALE GENOMIC DNA]</scope>
    <source>
        <strain evidence="1 2">ATCC MYA-4762</strain>
    </source>
</reference>
<keyword evidence="2" id="KW-1185">Reference proteome</keyword>
<evidence type="ECO:0000313" key="1">
    <source>
        <dbReference type="EMBL" id="RPB24199.1"/>
    </source>
</evidence>
<dbReference type="InterPro" id="IPR011009">
    <property type="entry name" value="Kinase-like_dom_sf"/>
</dbReference>
<dbReference type="InParanoid" id="A0A3N4LRN3"/>
<dbReference type="OrthoDB" id="5979581at2759"/>
<name>A0A3N4LRN3_9PEZI</name>
<dbReference type="Proteomes" id="UP000267821">
    <property type="component" value="Unassembled WGS sequence"/>
</dbReference>
<proteinExistence type="predicted"/>
<evidence type="ECO:0000313" key="2">
    <source>
        <dbReference type="Proteomes" id="UP000267821"/>
    </source>
</evidence>
<sequence length="255" mass="29908">MVWEVEDYQDRTSLITKRVDWKMPKKVSLVGTKRVSHSSKLVYYNNPLPEITPKQRKFPYHDSFKLITTSINIEFTYHEPLDPYQLLFLADINEKKESLPSRFLVKFSQHYNGTIHKECGDLGIAPKLYGFESLAGGWHMVVMEYMTGYQTLEEIRPYVHIRDKVKNIIEKLHSRGYVHGGDIRKVNVMARREHSESLLHVVLIDWDWAGRDGMVNYPISINPEIPRHPDAMGLRSIRKEHDVFMFEEMFSGLEV</sequence>
<organism evidence="1 2">
    <name type="scientific">Terfezia boudieri ATCC MYA-4762</name>
    <dbReference type="NCBI Taxonomy" id="1051890"/>
    <lineage>
        <taxon>Eukaryota</taxon>
        <taxon>Fungi</taxon>
        <taxon>Dikarya</taxon>
        <taxon>Ascomycota</taxon>
        <taxon>Pezizomycotina</taxon>
        <taxon>Pezizomycetes</taxon>
        <taxon>Pezizales</taxon>
        <taxon>Pezizaceae</taxon>
        <taxon>Terfezia</taxon>
    </lineage>
</organism>
<protein>
    <recommendedName>
        <fullName evidence="3">Protein kinase domain-containing protein</fullName>
    </recommendedName>
</protein>